<feature type="compositionally biased region" description="Polar residues" evidence="1">
    <location>
        <begin position="10"/>
        <end position="19"/>
    </location>
</feature>
<dbReference type="AlphaFoldDB" id="A0AAD7GIG7"/>
<organism evidence="2 3">
    <name type="scientific">Mycena rosella</name>
    <name type="common">Pink bonnet</name>
    <name type="synonym">Agaricus rosellus</name>
    <dbReference type="NCBI Taxonomy" id="1033263"/>
    <lineage>
        <taxon>Eukaryota</taxon>
        <taxon>Fungi</taxon>
        <taxon>Dikarya</taxon>
        <taxon>Basidiomycota</taxon>
        <taxon>Agaricomycotina</taxon>
        <taxon>Agaricomycetes</taxon>
        <taxon>Agaricomycetidae</taxon>
        <taxon>Agaricales</taxon>
        <taxon>Marasmiineae</taxon>
        <taxon>Mycenaceae</taxon>
        <taxon>Mycena</taxon>
    </lineage>
</organism>
<evidence type="ECO:0000256" key="1">
    <source>
        <dbReference type="SAM" id="MobiDB-lite"/>
    </source>
</evidence>
<gene>
    <name evidence="2" type="ORF">B0H17DRAFT_1177911</name>
</gene>
<keyword evidence="3" id="KW-1185">Reference proteome</keyword>
<proteinExistence type="predicted"/>
<sequence>MFFHLDSSHTKTIPENSGQIEEGIEEKPGNPDPLDQIRVSAMNVASLLQDSPSDSRPPKQDPLCWPQQKQPLPPPPPQQQQQQPHQQQQLAWPSPPPGYSQPYREPYPASPSRHPRLMHLAAPR</sequence>
<name>A0AAD7GIG7_MYCRO</name>
<feature type="region of interest" description="Disordered" evidence="1">
    <location>
        <begin position="48"/>
        <end position="124"/>
    </location>
</feature>
<feature type="compositionally biased region" description="Low complexity" evidence="1">
    <location>
        <begin position="79"/>
        <end position="89"/>
    </location>
</feature>
<feature type="region of interest" description="Disordered" evidence="1">
    <location>
        <begin position="1"/>
        <end position="36"/>
    </location>
</feature>
<dbReference type="Proteomes" id="UP001221757">
    <property type="component" value="Unassembled WGS sequence"/>
</dbReference>
<evidence type="ECO:0000313" key="3">
    <source>
        <dbReference type="Proteomes" id="UP001221757"/>
    </source>
</evidence>
<evidence type="ECO:0000313" key="2">
    <source>
        <dbReference type="EMBL" id="KAJ7696482.1"/>
    </source>
</evidence>
<reference evidence="2" key="1">
    <citation type="submission" date="2023-03" db="EMBL/GenBank/DDBJ databases">
        <title>Massive genome expansion in bonnet fungi (Mycena s.s.) driven by repeated elements and novel gene families across ecological guilds.</title>
        <authorList>
            <consortium name="Lawrence Berkeley National Laboratory"/>
            <person name="Harder C.B."/>
            <person name="Miyauchi S."/>
            <person name="Viragh M."/>
            <person name="Kuo A."/>
            <person name="Thoen E."/>
            <person name="Andreopoulos B."/>
            <person name="Lu D."/>
            <person name="Skrede I."/>
            <person name="Drula E."/>
            <person name="Henrissat B."/>
            <person name="Morin E."/>
            <person name="Kohler A."/>
            <person name="Barry K."/>
            <person name="LaButti K."/>
            <person name="Morin E."/>
            <person name="Salamov A."/>
            <person name="Lipzen A."/>
            <person name="Mereny Z."/>
            <person name="Hegedus B."/>
            <person name="Baldrian P."/>
            <person name="Stursova M."/>
            <person name="Weitz H."/>
            <person name="Taylor A."/>
            <person name="Grigoriev I.V."/>
            <person name="Nagy L.G."/>
            <person name="Martin F."/>
            <person name="Kauserud H."/>
        </authorList>
    </citation>
    <scope>NUCLEOTIDE SEQUENCE</scope>
    <source>
        <strain evidence="2">CBHHK067</strain>
    </source>
</reference>
<protein>
    <submittedName>
        <fullName evidence="2">Uncharacterized protein</fullName>
    </submittedName>
</protein>
<comment type="caution">
    <text evidence="2">The sequence shown here is derived from an EMBL/GenBank/DDBJ whole genome shotgun (WGS) entry which is preliminary data.</text>
</comment>
<accession>A0AAD7GIG7</accession>
<dbReference type="EMBL" id="JARKIE010000034">
    <property type="protein sequence ID" value="KAJ7696482.1"/>
    <property type="molecule type" value="Genomic_DNA"/>
</dbReference>